<proteinExistence type="predicted"/>
<accession>A0A0S4LG05</accession>
<dbReference type="EMBL" id="CZQA01000008">
    <property type="protein sequence ID" value="CUS35496.1"/>
    <property type="molecule type" value="Genomic_DNA"/>
</dbReference>
<evidence type="ECO:0000313" key="2">
    <source>
        <dbReference type="EMBL" id="CUS35496.1"/>
    </source>
</evidence>
<dbReference type="RefSeq" id="WP_090747855.1">
    <property type="nucleotide sequence ID" value="NZ_CZQA01000008.1"/>
</dbReference>
<dbReference type="Proteomes" id="UP000199032">
    <property type="component" value="Unassembled WGS sequence"/>
</dbReference>
<evidence type="ECO:0000313" key="3">
    <source>
        <dbReference type="Proteomes" id="UP000199032"/>
    </source>
</evidence>
<dbReference type="STRING" id="1742972.COMA1_20308"/>
<sequence>MQTLDIHRPEMQDLQFVLLVTALCTSRLTVLNIPETLRATIFNRCWALIHETPPPRRLEDRVLDLRPWTELTVEAMIETIRAGLSEAGIRTLAWDHAASDPTRTSTPEAKPLIERLSTLYPQPPEDSPDDDAIDTTSH</sequence>
<feature type="compositionally biased region" description="Acidic residues" evidence="1">
    <location>
        <begin position="126"/>
        <end position="138"/>
    </location>
</feature>
<reference evidence="2 3" key="1">
    <citation type="submission" date="2015-10" db="EMBL/GenBank/DDBJ databases">
        <authorList>
            <person name="Gilbert D.G."/>
        </authorList>
    </citation>
    <scope>NUCLEOTIDE SEQUENCE [LARGE SCALE GENOMIC DNA]</scope>
    <source>
        <strain evidence="2">COMA1</strain>
    </source>
</reference>
<gene>
    <name evidence="2" type="ORF">COMA1_20308</name>
</gene>
<organism evidence="2 3">
    <name type="scientific">Candidatus Nitrospira nitrosa</name>
    <dbReference type="NCBI Taxonomy" id="1742972"/>
    <lineage>
        <taxon>Bacteria</taxon>
        <taxon>Pseudomonadati</taxon>
        <taxon>Nitrospirota</taxon>
        <taxon>Nitrospiria</taxon>
        <taxon>Nitrospirales</taxon>
        <taxon>Nitrospiraceae</taxon>
        <taxon>Nitrospira</taxon>
    </lineage>
</organism>
<keyword evidence="3" id="KW-1185">Reference proteome</keyword>
<evidence type="ECO:0000256" key="1">
    <source>
        <dbReference type="SAM" id="MobiDB-lite"/>
    </source>
</evidence>
<protein>
    <submittedName>
        <fullName evidence="2">Uncharacterized protein</fullName>
    </submittedName>
</protein>
<dbReference type="OrthoDB" id="9789952at2"/>
<name>A0A0S4LG05_9BACT</name>
<feature type="region of interest" description="Disordered" evidence="1">
    <location>
        <begin position="95"/>
        <end position="138"/>
    </location>
</feature>
<dbReference type="AlphaFoldDB" id="A0A0S4LG05"/>